<keyword evidence="1" id="KW-1133">Transmembrane helix</keyword>
<protein>
    <submittedName>
        <fullName evidence="2">Uncharacterized protein</fullName>
    </submittedName>
</protein>
<comment type="caution">
    <text evidence="2">The sequence shown here is derived from an EMBL/GenBank/DDBJ whole genome shotgun (WGS) entry which is preliminary data.</text>
</comment>
<dbReference type="AlphaFoldDB" id="A0ABD0NIX0"/>
<keyword evidence="1" id="KW-0472">Membrane</keyword>
<proteinExistence type="predicted"/>
<keyword evidence="1" id="KW-0812">Transmembrane</keyword>
<reference evidence="2 3" key="1">
    <citation type="submission" date="2024-05" db="EMBL/GenBank/DDBJ databases">
        <title>Genome sequencing and assembly of Indian major carp, Cirrhinus mrigala (Hamilton, 1822).</title>
        <authorList>
            <person name="Mohindra V."/>
            <person name="Chowdhury L.M."/>
            <person name="Lal K."/>
            <person name="Jena J.K."/>
        </authorList>
    </citation>
    <scope>NUCLEOTIDE SEQUENCE [LARGE SCALE GENOMIC DNA]</scope>
    <source>
        <strain evidence="2">CM1030</strain>
        <tissue evidence="2">Blood</tissue>
    </source>
</reference>
<evidence type="ECO:0000313" key="2">
    <source>
        <dbReference type="EMBL" id="KAL0161912.1"/>
    </source>
</evidence>
<feature type="transmembrane region" description="Helical" evidence="1">
    <location>
        <begin position="17"/>
        <end position="37"/>
    </location>
</feature>
<feature type="non-terminal residue" evidence="2">
    <location>
        <position position="1"/>
    </location>
</feature>
<evidence type="ECO:0000313" key="3">
    <source>
        <dbReference type="Proteomes" id="UP001529510"/>
    </source>
</evidence>
<dbReference type="Proteomes" id="UP001529510">
    <property type="component" value="Unassembled WGS sequence"/>
</dbReference>
<organism evidence="2 3">
    <name type="scientific">Cirrhinus mrigala</name>
    <name type="common">Mrigala</name>
    <dbReference type="NCBI Taxonomy" id="683832"/>
    <lineage>
        <taxon>Eukaryota</taxon>
        <taxon>Metazoa</taxon>
        <taxon>Chordata</taxon>
        <taxon>Craniata</taxon>
        <taxon>Vertebrata</taxon>
        <taxon>Euteleostomi</taxon>
        <taxon>Actinopterygii</taxon>
        <taxon>Neopterygii</taxon>
        <taxon>Teleostei</taxon>
        <taxon>Ostariophysi</taxon>
        <taxon>Cypriniformes</taxon>
        <taxon>Cyprinidae</taxon>
        <taxon>Labeoninae</taxon>
        <taxon>Labeonini</taxon>
        <taxon>Cirrhinus</taxon>
    </lineage>
</organism>
<evidence type="ECO:0000256" key="1">
    <source>
        <dbReference type="SAM" id="Phobius"/>
    </source>
</evidence>
<accession>A0ABD0NIX0</accession>
<name>A0ABD0NIX0_CIRMR</name>
<dbReference type="EMBL" id="JAMKFB020000021">
    <property type="protein sequence ID" value="KAL0161912.1"/>
    <property type="molecule type" value="Genomic_DNA"/>
</dbReference>
<feature type="non-terminal residue" evidence="2">
    <location>
        <position position="76"/>
    </location>
</feature>
<sequence length="76" mass="8396">SCLPGSSCSMSLLFPPWLLPPLSPPWTLFLVLLVSGLHPNLHKYCLPAFLPAQHKVAPSMRTSAEPTLRQTPQETF</sequence>
<gene>
    <name evidence="2" type="ORF">M9458_041308</name>
</gene>
<keyword evidence="3" id="KW-1185">Reference proteome</keyword>